<dbReference type="InterPro" id="IPR016047">
    <property type="entry name" value="M23ase_b-sheet_dom"/>
</dbReference>
<dbReference type="InterPro" id="IPR011055">
    <property type="entry name" value="Dup_hybrid_motif"/>
</dbReference>
<dbReference type="SUPFAM" id="SSF51261">
    <property type="entry name" value="Duplicated hybrid motif"/>
    <property type="match status" value="1"/>
</dbReference>
<dbReference type="PANTHER" id="PTHR21666:SF288">
    <property type="entry name" value="CELL DIVISION PROTEIN YTFB"/>
    <property type="match status" value="1"/>
</dbReference>
<evidence type="ECO:0000256" key="3">
    <source>
        <dbReference type="ARBA" id="ARBA00022723"/>
    </source>
</evidence>
<name>A0ABT7ACF6_9HYPH</name>
<keyword evidence="4 9" id="KW-0378">Hydrolase</keyword>
<evidence type="ECO:0000259" key="8">
    <source>
        <dbReference type="Pfam" id="PF01551"/>
    </source>
</evidence>
<evidence type="ECO:0000313" key="10">
    <source>
        <dbReference type="Proteomes" id="UP001321492"/>
    </source>
</evidence>
<feature type="region of interest" description="Disordered" evidence="7">
    <location>
        <begin position="350"/>
        <end position="369"/>
    </location>
</feature>
<reference evidence="9 10" key="1">
    <citation type="submission" date="2023-05" db="EMBL/GenBank/DDBJ databases">
        <title>Chelatococcus sp. nov., a moderately thermophilic bacterium isolated from hot spring microbial mat.</title>
        <authorList>
            <person name="Hu C.-J."/>
            <person name="Li W.-J."/>
        </authorList>
    </citation>
    <scope>NUCLEOTIDE SEQUENCE [LARGE SCALE GENOMIC DNA]</scope>
    <source>
        <strain evidence="9 10">SYSU G07232</strain>
    </source>
</reference>
<dbReference type="GO" id="GO:0016787">
    <property type="term" value="F:hydrolase activity"/>
    <property type="evidence" value="ECO:0007669"/>
    <property type="project" value="UniProtKB-KW"/>
</dbReference>
<keyword evidence="2" id="KW-0645">Protease</keyword>
<feature type="compositionally biased region" description="Low complexity" evidence="7">
    <location>
        <begin position="359"/>
        <end position="369"/>
    </location>
</feature>
<feature type="domain" description="M23ase beta-sheet core" evidence="8">
    <location>
        <begin position="291"/>
        <end position="385"/>
    </location>
</feature>
<keyword evidence="3" id="KW-0479">Metal-binding</keyword>
<protein>
    <submittedName>
        <fullName evidence="9">M23 family metallopeptidase</fullName>
        <ecNumber evidence="9">3.4.-.-</ecNumber>
    </submittedName>
</protein>
<evidence type="ECO:0000256" key="7">
    <source>
        <dbReference type="SAM" id="MobiDB-lite"/>
    </source>
</evidence>
<evidence type="ECO:0000256" key="1">
    <source>
        <dbReference type="ARBA" id="ARBA00001947"/>
    </source>
</evidence>
<dbReference type="InterPro" id="IPR050570">
    <property type="entry name" value="Cell_wall_metabolism_enzyme"/>
</dbReference>
<proteinExistence type="predicted"/>
<comment type="caution">
    <text evidence="9">The sequence shown here is derived from an EMBL/GenBank/DDBJ whole genome shotgun (WGS) entry which is preliminary data.</text>
</comment>
<accession>A0ABT7ACF6</accession>
<dbReference type="EC" id="3.4.-.-" evidence="9"/>
<evidence type="ECO:0000256" key="6">
    <source>
        <dbReference type="ARBA" id="ARBA00023049"/>
    </source>
</evidence>
<dbReference type="PANTHER" id="PTHR21666">
    <property type="entry name" value="PEPTIDASE-RELATED"/>
    <property type="match status" value="1"/>
</dbReference>
<evidence type="ECO:0000313" key="9">
    <source>
        <dbReference type="EMBL" id="MDJ1156712.1"/>
    </source>
</evidence>
<evidence type="ECO:0000256" key="4">
    <source>
        <dbReference type="ARBA" id="ARBA00022801"/>
    </source>
</evidence>
<dbReference type="Gene3D" id="2.70.70.10">
    <property type="entry name" value="Glucose Permease (Domain IIA)"/>
    <property type="match status" value="1"/>
</dbReference>
<feature type="region of interest" description="Disordered" evidence="7">
    <location>
        <begin position="124"/>
        <end position="162"/>
    </location>
</feature>
<evidence type="ECO:0000256" key="5">
    <source>
        <dbReference type="ARBA" id="ARBA00022833"/>
    </source>
</evidence>
<keyword evidence="5" id="KW-0862">Zinc</keyword>
<keyword evidence="6" id="KW-0482">Metalloprotease</keyword>
<organism evidence="9 10">
    <name type="scientific">Chelatococcus albus</name>
    <dbReference type="NCBI Taxonomy" id="3047466"/>
    <lineage>
        <taxon>Bacteria</taxon>
        <taxon>Pseudomonadati</taxon>
        <taxon>Pseudomonadota</taxon>
        <taxon>Alphaproteobacteria</taxon>
        <taxon>Hyphomicrobiales</taxon>
        <taxon>Chelatococcaceae</taxon>
        <taxon>Chelatococcus</taxon>
    </lineage>
</organism>
<dbReference type="Proteomes" id="UP001321492">
    <property type="component" value="Unassembled WGS sequence"/>
</dbReference>
<sequence>MVLAPSTILACLATFLAVLVWASAATWLLVAGRNPFASAGTDEILLAYEDRVAQLQAQLDRVASGQLLERDSLDARVNELLGRQAELETRQAVIAALTRRRSATAPSQAQLPAIEAPVAADVAPSPALGRKPAPVSEVPPLRGGRQGPGASRTSALPAAGGSLEERLAEAERSMRRVDRSQTKTLTDVIAVSERRRGILDAVLAETGIDPQRLMPRSRHEAVGGPFVPADTQGARGDFAALAAQAQTSVLAVERLQKMVSALPLARPTSAPLDITSGFGVRLDPFTRGLALHTGLDFRADAGSLVSATAPGTVVTAEYSGGYGNLVEVDHGNGVTTRYAHLSAIDVTPGDRLSRGDPVGRAGSTGRSTGTHLHYETRVFGEAVDPIRFLRAGERLDQLL</sequence>
<gene>
    <name evidence="9" type="ORF">QNA08_00415</name>
</gene>
<dbReference type="CDD" id="cd12797">
    <property type="entry name" value="M23_peptidase"/>
    <property type="match status" value="1"/>
</dbReference>
<evidence type="ECO:0000256" key="2">
    <source>
        <dbReference type="ARBA" id="ARBA00022670"/>
    </source>
</evidence>
<dbReference type="EMBL" id="JASJEV010000001">
    <property type="protein sequence ID" value="MDJ1156712.1"/>
    <property type="molecule type" value="Genomic_DNA"/>
</dbReference>
<dbReference type="Pfam" id="PF01551">
    <property type="entry name" value="Peptidase_M23"/>
    <property type="match status" value="1"/>
</dbReference>
<comment type="cofactor">
    <cofactor evidence="1">
        <name>Zn(2+)</name>
        <dbReference type="ChEBI" id="CHEBI:29105"/>
    </cofactor>
</comment>
<keyword evidence="10" id="KW-1185">Reference proteome</keyword>